<evidence type="ECO:0000256" key="4">
    <source>
        <dbReference type="ARBA" id="ARBA00023004"/>
    </source>
</evidence>
<reference evidence="8" key="1">
    <citation type="journal article" date="2019" name="Int. J. Syst. Evol. Microbiol.">
        <title>The Global Catalogue of Microorganisms (GCM) 10K type strain sequencing project: providing services to taxonomists for standard genome sequencing and annotation.</title>
        <authorList>
            <consortium name="The Broad Institute Genomics Platform"/>
            <consortium name="The Broad Institute Genome Sequencing Center for Infectious Disease"/>
            <person name="Wu L."/>
            <person name="Ma J."/>
        </authorList>
    </citation>
    <scope>NUCLEOTIDE SEQUENCE [LARGE SCALE GENOMIC DNA]</scope>
    <source>
        <strain evidence="8">CGMCC 4.7682</strain>
    </source>
</reference>
<evidence type="ECO:0000313" key="7">
    <source>
        <dbReference type="EMBL" id="MFC3509653.1"/>
    </source>
</evidence>
<dbReference type="InterPro" id="IPR002888">
    <property type="entry name" value="2Fe-2S-bd"/>
</dbReference>
<dbReference type="InterPro" id="IPR051452">
    <property type="entry name" value="Diverse_Oxidoreductases"/>
</dbReference>
<dbReference type="RefSeq" id="WP_354747067.1">
    <property type="nucleotide sequence ID" value="NZ_JBHMAY010000001.1"/>
</dbReference>
<accession>A0ABV7QBE2</accession>
<dbReference type="Gene3D" id="3.10.20.30">
    <property type="match status" value="1"/>
</dbReference>
<name>A0ABV7QBE2_9PSEU</name>
<feature type="domain" description="2Fe-2S ferredoxin-type" evidence="6">
    <location>
        <begin position="6"/>
        <end position="82"/>
    </location>
</feature>
<keyword evidence="8" id="KW-1185">Reference proteome</keyword>
<dbReference type="InterPro" id="IPR036884">
    <property type="entry name" value="2Fe-2S-bd_dom_sf"/>
</dbReference>
<keyword evidence="4" id="KW-0408">Iron</keyword>
<sequence>MDDDLTVLELTVNGKRREAAVDRRELLVEALRTRFGVTGPKIGCLTGDCGACTVRLDGRITKSCLRLAVAEDGAEVETLESMSTGGLTGLQESFWDANAFQCGYCLSGMLFAAEDLLENNPAPDEDEIRQAISGNLCRCTGYAAIVTAVKNYADRRSVTAEESAR</sequence>
<evidence type="ECO:0000256" key="2">
    <source>
        <dbReference type="ARBA" id="ARBA00022723"/>
    </source>
</evidence>
<keyword evidence="1" id="KW-0001">2Fe-2S</keyword>
<keyword evidence="3" id="KW-0560">Oxidoreductase</keyword>
<keyword evidence="5" id="KW-0411">Iron-sulfur</keyword>
<dbReference type="EMBL" id="JBHRWI010000006">
    <property type="protein sequence ID" value="MFC3509653.1"/>
    <property type="molecule type" value="Genomic_DNA"/>
</dbReference>
<evidence type="ECO:0000313" key="8">
    <source>
        <dbReference type="Proteomes" id="UP001595764"/>
    </source>
</evidence>
<keyword evidence="2" id="KW-0479">Metal-binding</keyword>
<dbReference type="Pfam" id="PF01799">
    <property type="entry name" value="Fer2_2"/>
    <property type="match status" value="1"/>
</dbReference>
<dbReference type="CDD" id="cd00207">
    <property type="entry name" value="fer2"/>
    <property type="match status" value="1"/>
</dbReference>
<dbReference type="PANTHER" id="PTHR44379:SF8">
    <property type="entry name" value="XANTHINE DEHYDROGENASE IRON-SULFUR-BINDING SUBUNIT XDHC-RELATED"/>
    <property type="match status" value="1"/>
</dbReference>
<comment type="caution">
    <text evidence="7">The sequence shown here is derived from an EMBL/GenBank/DDBJ whole genome shotgun (WGS) entry which is preliminary data.</text>
</comment>
<dbReference type="Proteomes" id="UP001595764">
    <property type="component" value="Unassembled WGS sequence"/>
</dbReference>
<evidence type="ECO:0000256" key="3">
    <source>
        <dbReference type="ARBA" id="ARBA00023002"/>
    </source>
</evidence>
<organism evidence="7 8">
    <name type="scientific">Amycolatopsis halotolerans</name>
    <dbReference type="NCBI Taxonomy" id="330083"/>
    <lineage>
        <taxon>Bacteria</taxon>
        <taxon>Bacillati</taxon>
        <taxon>Actinomycetota</taxon>
        <taxon>Actinomycetes</taxon>
        <taxon>Pseudonocardiales</taxon>
        <taxon>Pseudonocardiaceae</taxon>
        <taxon>Amycolatopsis</taxon>
    </lineage>
</organism>
<dbReference type="InterPro" id="IPR036010">
    <property type="entry name" value="2Fe-2S_ferredoxin-like_sf"/>
</dbReference>
<dbReference type="InterPro" id="IPR001041">
    <property type="entry name" value="2Fe-2S_ferredoxin-type"/>
</dbReference>
<dbReference type="Pfam" id="PF00111">
    <property type="entry name" value="Fer2"/>
    <property type="match status" value="1"/>
</dbReference>
<dbReference type="SUPFAM" id="SSF47741">
    <property type="entry name" value="CO dehydrogenase ISP C-domain like"/>
    <property type="match status" value="1"/>
</dbReference>
<gene>
    <name evidence="7" type="ORF">ACFORO_05725</name>
</gene>
<dbReference type="InterPro" id="IPR012675">
    <property type="entry name" value="Beta-grasp_dom_sf"/>
</dbReference>
<dbReference type="PANTHER" id="PTHR44379">
    <property type="entry name" value="OXIDOREDUCTASE WITH IRON-SULFUR SUBUNIT"/>
    <property type="match status" value="1"/>
</dbReference>
<evidence type="ECO:0000259" key="6">
    <source>
        <dbReference type="PROSITE" id="PS51085"/>
    </source>
</evidence>
<evidence type="ECO:0000256" key="1">
    <source>
        <dbReference type="ARBA" id="ARBA00022714"/>
    </source>
</evidence>
<dbReference type="Gene3D" id="1.10.150.120">
    <property type="entry name" value="[2Fe-2S]-binding domain"/>
    <property type="match status" value="1"/>
</dbReference>
<proteinExistence type="predicted"/>
<dbReference type="InterPro" id="IPR006058">
    <property type="entry name" value="2Fe2S_fd_BS"/>
</dbReference>
<dbReference type="PROSITE" id="PS51085">
    <property type="entry name" value="2FE2S_FER_2"/>
    <property type="match status" value="1"/>
</dbReference>
<dbReference type="PROSITE" id="PS00197">
    <property type="entry name" value="2FE2S_FER_1"/>
    <property type="match status" value="1"/>
</dbReference>
<dbReference type="SUPFAM" id="SSF54292">
    <property type="entry name" value="2Fe-2S ferredoxin-like"/>
    <property type="match status" value="1"/>
</dbReference>
<protein>
    <submittedName>
        <fullName evidence="7">(2Fe-2S)-binding protein</fullName>
    </submittedName>
</protein>
<evidence type="ECO:0000256" key="5">
    <source>
        <dbReference type="ARBA" id="ARBA00023014"/>
    </source>
</evidence>